<protein>
    <submittedName>
        <fullName evidence="1">Uncharacterized protein</fullName>
    </submittedName>
</protein>
<reference evidence="1" key="1">
    <citation type="submission" date="2014-05" db="EMBL/GenBank/DDBJ databases">
        <authorList>
            <person name="Chronopoulou M."/>
        </authorList>
    </citation>
    <scope>NUCLEOTIDE SEQUENCE</scope>
    <source>
        <tissue evidence="1">Whole organism</tissue>
    </source>
</reference>
<proteinExistence type="predicted"/>
<evidence type="ECO:0000313" key="1">
    <source>
        <dbReference type="EMBL" id="CDW31544.1"/>
    </source>
</evidence>
<organism evidence="1">
    <name type="scientific">Lepeophtheirus salmonis</name>
    <name type="common">Salmon louse</name>
    <name type="synonym">Caligus salmonis</name>
    <dbReference type="NCBI Taxonomy" id="72036"/>
    <lineage>
        <taxon>Eukaryota</taxon>
        <taxon>Metazoa</taxon>
        <taxon>Ecdysozoa</taxon>
        <taxon>Arthropoda</taxon>
        <taxon>Crustacea</taxon>
        <taxon>Multicrustacea</taxon>
        <taxon>Hexanauplia</taxon>
        <taxon>Copepoda</taxon>
        <taxon>Siphonostomatoida</taxon>
        <taxon>Caligidae</taxon>
        <taxon>Lepeophtheirus</taxon>
    </lineage>
</organism>
<name>A0A0K2TZU0_LEPSM</name>
<accession>A0A0K2TZU0</accession>
<dbReference type="EMBL" id="HACA01014183">
    <property type="protein sequence ID" value="CDW31544.1"/>
    <property type="molecule type" value="Transcribed_RNA"/>
</dbReference>
<sequence>MHLKLNNADI</sequence>